<dbReference type="InterPro" id="IPR015421">
    <property type="entry name" value="PyrdxlP-dep_Trfase_major"/>
</dbReference>
<dbReference type="InterPro" id="IPR000653">
    <property type="entry name" value="DegT/StrS_aminotransferase"/>
</dbReference>
<dbReference type="Gene3D" id="3.40.640.10">
    <property type="entry name" value="Type I PLP-dependent aspartate aminotransferase-like (Major domain)"/>
    <property type="match status" value="1"/>
</dbReference>
<dbReference type="PANTHER" id="PTHR30244:SF30">
    <property type="entry name" value="BLR5990 PROTEIN"/>
    <property type="match status" value="1"/>
</dbReference>
<gene>
    <name evidence="13" type="ORF">SAMN06296052_106205</name>
</gene>
<evidence type="ECO:0000256" key="2">
    <source>
        <dbReference type="ARBA" id="ARBA00005125"/>
    </source>
</evidence>
<evidence type="ECO:0000256" key="5">
    <source>
        <dbReference type="ARBA" id="ARBA00022898"/>
    </source>
</evidence>
<reference evidence="14" key="1">
    <citation type="submission" date="2017-06" db="EMBL/GenBank/DDBJ databases">
        <authorList>
            <person name="Varghese N."/>
            <person name="Submissions S."/>
        </authorList>
    </citation>
    <scope>NUCLEOTIDE SEQUENCE [LARGE SCALE GENOMIC DNA]</scope>
    <source>
        <strain evidence="14">NKM1</strain>
    </source>
</reference>
<dbReference type="NCBIfam" id="TIGR04181">
    <property type="entry name" value="NHT_00031"/>
    <property type="match status" value="1"/>
</dbReference>
<dbReference type="PIRSF" id="PIRSF000390">
    <property type="entry name" value="PLP_StrS"/>
    <property type="match status" value="1"/>
</dbReference>
<dbReference type="PANTHER" id="PTHR30244">
    <property type="entry name" value="TRANSAMINASE"/>
    <property type="match status" value="1"/>
</dbReference>
<dbReference type="OrthoDB" id="9810913at2"/>
<dbReference type="SUPFAM" id="SSF53383">
    <property type="entry name" value="PLP-dependent transferases"/>
    <property type="match status" value="1"/>
</dbReference>
<sequence>MGQANQYSHIIEYIKSLFPGQDFIPLHEPRFTGNEKKYVTDAIDSTFVSSVGAYVNRFEEMMQDITGAKYAVATVNGTSALHMALIVAGVKQGDEVLSQDLTFIATANAISYIGAHPVFLDIDRKTLGLSADKLEAFLQEHGQKRETGTINKRTGRRIAACVPMHTYGLPCEIDKIAAICKEWQISLVEDAAESLGSYYKGRHTGGFGLLGTFSFNGNKTVTCGGGGAIVTDNEQLAKLAKHLTTQAKVPHAWEFNHDHVGYNYRMPNLNAALACAQLEQLNTFVDNKRDLAEKYKNFFSEVKEVRFCEEGKDARANYWLNALLLENRAARDAFLEEANSNGVMSRPAWTLMHKLPMFRNCQHDDVTESELVADRLVNVPSSVRIER</sequence>
<evidence type="ECO:0000256" key="12">
    <source>
        <dbReference type="RuleBase" id="RU004508"/>
    </source>
</evidence>
<protein>
    <recommendedName>
        <fullName evidence="9">GDP-perosamine synthase</fullName>
        <ecNumber evidence="8">2.6.1.102</ecNumber>
    </recommendedName>
</protein>
<comment type="cofactor">
    <cofactor evidence="1">
        <name>pyridoxal 5'-phosphate</name>
        <dbReference type="ChEBI" id="CHEBI:597326"/>
    </cofactor>
</comment>
<dbReference type="EMBL" id="FZOQ01000006">
    <property type="protein sequence ID" value="SNS44706.1"/>
    <property type="molecule type" value="Genomic_DNA"/>
</dbReference>
<dbReference type="Gene3D" id="3.90.1150.10">
    <property type="entry name" value="Aspartate Aminotransferase, domain 1"/>
    <property type="match status" value="1"/>
</dbReference>
<feature type="modified residue" description="N6-(pyridoxal phosphate)lysine" evidence="11">
    <location>
        <position position="219"/>
    </location>
</feature>
<dbReference type="InterPro" id="IPR015422">
    <property type="entry name" value="PyrdxlP-dep_Trfase_small"/>
</dbReference>
<evidence type="ECO:0000313" key="14">
    <source>
        <dbReference type="Proteomes" id="UP000198432"/>
    </source>
</evidence>
<dbReference type="RefSeq" id="WP_089318848.1">
    <property type="nucleotide sequence ID" value="NZ_FZOQ01000006.1"/>
</dbReference>
<dbReference type="InterPro" id="IPR015424">
    <property type="entry name" value="PyrdxlP-dep_Trfase"/>
</dbReference>
<evidence type="ECO:0000256" key="7">
    <source>
        <dbReference type="ARBA" id="ARBA00051587"/>
    </source>
</evidence>
<organism evidence="13 14">
    <name type="scientific">Pontibacter ummariensis</name>
    <dbReference type="NCBI Taxonomy" id="1610492"/>
    <lineage>
        <taxon>Bacteria</taxon>
        <taxon>Pseudomonadati</taxon>
        <taxon>Bacteroidota</taxon>
        <taxon>Cytophagia</taxon>
        <taxon>Cytophagales</taxon>
        <taxon>Hymenobacteraceae</taxon>
        <taxon>Pontibacter</taxon>
    </lineage>
</organism>
<dbReference type="EC" id="2.6.1.102" evidence="8"/>
<dbReference type="AlphaFoldDB" id="A0A239EJ81"/>
<dbReference type="GO" id="GO:0000271">
    <property type="term" value="P:polysaccharide biosynthetic process"/>
    <property type="evidence" value="ECO:0007669"/>
    <property type="project" value="TreeGrafter"/>
</dbReference>
<dbReference type="Pfam" id="PF01041">
    <property type="entry name" value="DegT_DnrJ_EryC1"/>
    <property type="match status" value="1"/>
</dbReference>
<keyword evidence="5 11" id="KW-0663">Pyridoxal phosphate</keyword>
<keyword evidence="3 13" id="KW-0032">Aminotransferase</keyword>
<evidence type="ECO:0000256" key="1">
    <source>
        <dbReference type="ARBA" id="ARBA00001933"/>
    </source>
</evidence>
<dbReference type="InterPro" id="IPR026385">
    <property type="entry name" value="LegC-like"/>
</dbReference>
<evidence type="ECO:0000256" key="11">
    <source>
        <dbReference type="PIRSR" id="PIRSR000390-2"/>
    </source>
</evidence>
<keyword evidence="14" id="KW-1185">Reference proteome</keyword>
<evidence type="ECO:0000256" key="9">
    <source>
        <dbReference type="ARBA" id="ARBA00074221"/>
    </source>
</evidence>
<evidence type="ECO:0000256" key="10">
    <source>
        <dbReference type="PIRSR" id="PIRSR000390-1"/>
    </source>
</evidence>
<keyword evidence="4 13" id="KW-0808">Transferase</keyword>
<name>A0A239EJ81_9BACT</name>
<comment type="pathway">
    <text evidence="2">Bacterial outer membrane biogenesis; LPS O-antigen biosynthesis.</text>
</comment>
<dbReference type="FunFam" id="3.40.640.10:FF:000090">
    <property type="entry name" value="Pyridoxal phosphate-dependent aminotransferase"/>
    <property type="match status" value="1"/>
</dbReference>
<evidence type="ECO:0000313" key="13">
    <source>
        <dbReference type="EMBL" id="SNS44706.1"/>
    </source>
</evidence>
<evidence type="ECO:0000256" key="4">
    <source>
        <dbReference type="ARBA" id="ARBA00022679"/>
    </source>
</evidence>
<dbReference type="CDD" id="cd00616">
    <property type="entry name" value="AHBA_syn"/>
    <property type="match status" value="1"/>
</dbReference>
<accession>A0A239EJ81</accession>
<feature type="active site" description="Proton acceptor" evidence="10">
    <location>
        <position position="219"/>
    </location>
</feature>
<evidence type="ECO:0000256" key="6">
    <source>
        <dbReference type="ARBA" id="ARBA00037999"/>
    </source>
</evidence>
<dbReference type="GO" id="GO:0030170">
    <property type="term" value="F:pyridoxal phosphate binding"/>
    <property type="evidence" value="ECO:0007669"/>
    <property type="project" value="TreeGrafter"/>
</dbReference>
<dbReference type="Proteomes" id="UP000198432">
    <property type="component" value="Unassembled WGS sequence"/>
</dbReference>
<comment type="catalytic activity">
    <reaction evidence="7">
        <text>GDP-alpha-D-perosamine + 2-oxoglutarate = GDP-4-dehydro-alpha-D-rhamnose + L-glutamate</text>
        <dbReference type="Rhea" id="RHEA:36779"/>
        <dbReference type="ChEBI" id="CHEBI:16810"/>
        <dbReference type="ChEBI" id="CHEBI:29985"/>
        <dbReference type="ChEBI" id="CHEBI:57964"/>
        <dbReference type="ChEBI" id="CHEBI:73996"/>
        <dbReference type="EC" id="2.6.1.102"/>
    </reaction>
</comment>
<evidence type="ECO:0000256" key="3">
    <source>
        <dbReference type="ARBA" id="ARBA00022576"/>
    </source>
</evidence>
<comment type="similarity">
    <text evidence="6 12">Belongs to the DegT/DnrJ/EryC1 family.</text>
</comment>
<evidence type="ECO:0000256" key="8">
    <source>
        <dbReference type="ARBA" id="ARBA00066317"/>
    </source>
</evidence>
<dbReference type="GO" id="GO:0102933">
    <property type="term" value="F:GDP-4-dehydro-6-deoxy-D-mannose-4-aminotransferase activity"/>
    <property type="evidence" value="ECO:0007669"/>
    <property type="project" value="UniProtKB-EC"/>
</dbReference>
<proteinExistence type="inferred from homology"/>